<dbReference type="GO" id="GO:0004175">
    <property type="term" value="F:endopeptidase activity"/>
    <property type="evidence" value="ECO:0007669"/>
    <property type="project" value="TreeGrafter"/>
</dbReference>
<dbReference type="PANTHER" id="PTHR32060">
    <property type="entry name" value="TAIL-SPECIFIC PROTEASE"/>
    <property type="match status" value="1"/>
</dbReference>
<dbReference type="SMART" id="SM00228">
    <property type="entry name" value="PDZ"/>
    <property type="match status" value="1"/>
</dbReference>
<dbReference type="SMART" id="SM00245">
    <property type="entry name" value="TSPc"/>
    <property type="match status" value="1"/>
</dbReference>
<comment type="similarity">
    <text evidence="1 5">Belongs to the peptidase S41A family.</text>
</comment>
<dbReference type="InterPro" id="IPR004447">
    <property type="entry name" value="Peptidase_S41A"/>
</dbReference>
<comment type="caution">
    <text evidence="8">The sequence shown here is derived from an EMBL/GenBank/DDBJ whole genome shotgun (WGS) entry which is preliminary data.</text>
</comment>
<dbReference type="InterPro" id="IPR041489">
    <property type="entry name" value="PDZ_6"/>
</dbReference>
<dbReference type="Pfam" id="PF03572">
    <property type="entry name" value="Peptidase_S41"/>
    <property type="match status" value="1"/>
</dbReference>
<keyword evidence="2 5" id="KW-0645">Protease</keyword>
<keyword evidence="4 5" id="KW-0720">Serine protease</keyword>
<dbReference type="FunFam" id="2.30.42.10:FF:000063">
    <property type="entry name" value="Peptidase, S41 family"/>
    <property type="match status" value="1"/>
</dbReference>
<accession>A0A7C2EBT5</accession>
<protein>
    <submittedName>
        <fullName evidence="8">S41 family peptidase</fullName>
    </submittedName>
</protein>
<keyword evidence="3 5" id="KW-0378">Hydrolase</keyword>
<dbReference type="InterPro" id="IPR005151">
    <property type="entry name" value="Tail-specific_protease"/>
</dbReference>
<dbReference type="Pfam" id="PF17820">
    <property type="entry name" value="PDZ_6"/>
    <property type="match status" value="1"/>
</dbReference>
<dbReference type="Gene3D" id="2.30.42.10">
    <property type="match status" value="1"/>
</dbReference>
<evidence type="ECO:0000313" key="8">
    <source>
        <dbReference type="EMBL" id="HEL65528.1"/>
    </source>
</evidence>
<dbReference type="CDD" id="cd07560">
    <property type="entry name" value="Peptidase_S41_CPP"/>
    <property type="match status" value="1"/>
</dbReference>
<dbReference type="Gene3D" id="3.30.750.44">
    <property type="match status" value="1"/>
</dbReference>
<dbReference type="AlphaFoldDB" id="A0A7C2EBT5"/>
<keyword evidence="6" id="KW-1133">Transmembrane helix</keyword>
<dbReference type="PROSITE" id="PS50106">
    <property type="entry name" value="PDZ"/>
    <property type="match status" value="1"/>
</dbReference>
<keyword evidence="6" id="KW-0812">Transmembrane</keyword>
<dbReference type="NCBIfam" id="TIGR00225">
    <property type="entry name" value="prc"/>
    <property type="match status" value="1"/>
</dbReference>
<dbReference type="InterPro" id="IPR036034">
    <property type="entry name" value="PDZ_sf"/>
</dbReference>
<dbReference type="CDD" id="cd06782">
    <property type="entry name" value="cpPDZ_CPP-like"/>
    <property type="match status" value="1"/>
</dbReference>
<evidence type="ECO:0000256" key="1">
    <source>
        <dbReference type="ARBA" id="ARBA00009179"/>
    </source>
</evidence>
<dbReference type="GO" id="GO:0030288">
    <property type="term" value="C:outer membrane-bounded periplasmic space"/>
    <property type="evidence" value="ECO:0007669"/>
    <property type="project" value="TreeGrafter"/>
</dbReference>
<gene>
    <name evidence="8" type="ORF">ENQ34_02460</name>
</gene>
<dbReference type="GO" id="GO:0008236">
    <property type="term" value="F:serine-type peptidase activity"/>
    <property type="evidence" value="ECO:0007669"/>
    <property type="project" value="UniProtKB-KW"/>
</dbReference>
<dbReference type="Pfam" id="PF22694">
    <property type="entry name" value="CtpB_N-like"/>
    <property type="match status" value="1"/>
</dbReference>
<keyword evidence="6" id="KW-0472">Membrane</keyword>
<feature type="transmembrane region" description="Helical" evidence="6">
    <location>
        <begin position="9"/>
        <end position="34"/>
    </location>
</feature>
<proteinExistence type="inferred from homology"/>
<evidence type="ECO:0000256" key="6">
    <source>
        <dbReference type="SAM" id="Phobius"/>
    </source>
</evidence>
<dbReference type="GO" id="GO:0006508">
    <property type="term" value="P:proteolysis"/>
    <property type="evidence" value="ECO:0007669"/>
    <property type="project" value="UniProtKB-KW"/>
</dbReference>
<organism evidence="8">
    <name type="scientific">Ammonifex degensii</name>
    <dbReference type="NCBI Taxonomy" id="42838"/>
    <lineage>
        <taxon>Bacteria</taxon>
        <taxon>Bacillati</taxon>
        <taxon>Bacillota</taxon>
        <taxon>Clostridia</taxon>
        <taxon>Thermoanaerobacterales</taxon>
        <taxon>Thermoanaerobacteraceae</taxon>
        <taxon>Ammonifex</taxon>
    </lineage>
</organism>
<reference evidence="8" key="1">
    <citation type="journal article" date="2020" name="mSystems">
        <title>Genome- and Community-Level Interaction Insights into Carbon Utilization and Element Cycling Functions of Hydrothermarchaeota in Hydrothermal Sediment.</title>
        <authorList>
            <person name="Zhou Z."/>
            <person name="Liu Y."/>
            <person name="Xu W."/>
            <person name="Pan J."/>
            <person name="Luo Z.H."/>
            <person name="Li M."/>
        </authorList>
    </citation>
    <scope>NUCLEOTIDE SEQUENCE [LARGE SCALE GENOMIC DNA]</scope>
    <source>
        <strain evidence="8">SpSt-300</strain>
    </source>
</reference>
<dbReference type="EMBL" id="DSMU01000158">
    <property type="protein sequence ID" value="HEL65528.1"/>
    <property type="molecule type" value="Genomic_DNA"/>
</dbReference>
<evidence type="ECO:0000256" key="2">
    <source>
        <dbReference type="ARBA" id="ARBA00022670"/>
    </source>
</evidence>
<dbReference type="Gene3D" id="3.90.226.10">
    <property type="entry name" value="2-enoyl-CoA Hydratase, Chain A, domain 1"/>
    <property type="match status" value="1"/>
</dbReference>
<sequence>MQVLKRGRFWAAAGCIGLVFFGLLVGLVVAVLGYREIENLVEVITVIRSDYIEEVSPAQLVEGAAKGIVESLDDPYSVYLEPGTFNQLRAEIRGSFGGLGILVGLKDNHLTVVRPFPDTPAGRAGIKAGDVIVKIDDRYTEGLDLETAVSLMRGPVGTEVTLLIMRAGSKPRKLTLSREEINVPSVEGKLLPEKIGHIAISQFTERTPAELHRVIAGLQAEGMRAIILDLRDNPGGELQAAVKVADYFVPEGPVVYVDYRRERDEVYRADGHRITMPLVVLVNENSASAAEIVAAAVKETKAGKVLGTRTFGKGVVQSVFPLKNGAGLKLTTAYYLTPKKHYINKKGVEPDIRVEQPKNGDGDQQLAAAREVLLRDFGLVAARGQKIASAGRN</sequence>
<evidence type="ECO:0000256" key="3">
    <source>
        <dbReference type="ARBA" id="ARBA00022801"/>
    </source>
</evidence>
<name>A0A7C2EBT5_9THEO</name>
<dbReference type="InterPro" id="IPR001478">
    <property type="entry name" value="PDZ"/>
</dbReference>
<dbReference type="InterPro" id="IPR029045">
    <property type="entry name" value="ClpP/crotonase-like_dom_sf"/>
</dbReference>
<evidence type="ECO:0000256" key="5">
    <source>
        <dbReference type="RuleBase" id="RU004404"/>
    </source>
</evidence>
<dbReference type="SUPFAM" id="SSF52096">
    <property type="entry name" value="ClpP/crotonase"/>
    <property type="match status" value="1"/>
</dbReference>
<dbReference type="SUPFAM" id="SSF50156">
    <property type="entry name" value="PDZ domain-like"/>
    <property type="match status" value="1"/>
</dbReference>
<dbReference type="PANTHER" id="PTHR32060:SF30">
    <property type="entry name" value="CARBOXY-TERMINAL PROCESSING PROTEASE CTPA"/>
    <property type="match status" value="1"/>
</dbReference>
<evidence type="ECO:0000256" key="4">
    <source>
        <dbReference type="ARBA" id="ARBA00022825"/>
    </source>
</evidence>
<feature type="domain" description="PDZ" evidence="7">
    <location>
        <begin position="85"/>
        <end position="153"/>
    </location>
</feature>
<evidence type="ECO:0000259" key="7">
    <source>
        <dbReference type="PROSITE" id="PS50106"/>
    </source>
</evidence>
<dbReference type="GO" id="GO:0007165">
    <property type="term" value="P:signal transduction"/>
    <property type="evidence" value="ECO:0007669"/>
    <property type="project" value="TreeGrafter"/>
</dbReference>
<dbReference type="InterPro" id="IPR055210">
    <property type="entry name" value="CtpA/B_N"/>
</dbReference>